<evidence type="ECO:0000313" key="3">
    <source>
        <dbReference type="WBParaSite" id="PgR013_g147_t05"/>
    </source>
</evidence>
<dbReference type="Proteomes" id="UP000887569">
    <property type="component" value="Unplaced"/>
</dbReference>
<organism evidence="2 3">
    <name type="scientific">Parascaris univalens</name>
    <name type="common">Nematode worm</name>
    <dbReference type="NCBI Taxonomy" id="6257"/>
    <lineage>
        <taxon>Eukaryota</taxon>
        <taxon>Metazoa</taxon>
        <taxon>Ecdysozoa</taxon>
        <taxon>Nematoda</taxon>
        <taxon>Chromadorea</taxon>
        <taxon>Rhabditida</taxon>
        <taxon>Spirurina</taxon>
        <taxon>Ascaridomorpha</taxon>
        <taxon>Ascaridoidea</taxon>
        <taxon>Ascarididae</taxon>
        <taxon>Parascaris</taxon>
    </lineage>
</organism>
<evidence type="ECO:0000256" key="1">
    <source>
        <dbReference type="SAM" id="Coils"/>
    </source>
</evidence>
<reference evidence="3" key="1">
    <citation type="submission" date="2022-11" db="UniProtKB">
        <authorList>
            <consortium name="WormBaseParasite"/>
        </authorList>
    </citation>
    <scope>IDENTIFICATION</scope>
</reference>
<name>A0A915AUM3_PARUN</name>
<proteinExistence type="predicted"/>
<protein>
    <submittedName>
        <fullName evidence="3">Glycosyl hydrolase family 38 C-terminal domain-containing protein</fullName>
    </submittedName>
</protein>
<keyword evidence="2" id="KW-1185">Reference proteome</keyword>
<sequence length="102" mass="11966">FIVRRFVATMRSNSRKWLVGATLCVFVFVSLQLYHSIDTRNQEQRTLHEHDTLELQQLELKLKSLEGEIKNNGIAMLEMRQKLRAERVKIKELEEAKAELGI</sequence>
<accession>A0A915AUM3</accession>
<dbReference type="AlphaFoldDB" id="A0A915AUM3"/>
<feature type="coiled-coil region" evidence="1">
    <location>
        <begin position="48"/>
        <end position="96"/>
    </location>
</feature>
<keyword evidence="1" id="KW-0175">Coiled coil</keyword>
<evidence type="ECO:0000313" key="2">
    <source>
        <dbReference type="Proteomes" id="UP000887569"/>
    </source>
</evidence>
<dbReference type="WBParaSite" id="PgR013_g147_t05">
    <property type="protein sequence ID" value="PgR013_g147_t05"/>
    <property type="gene ID" value="PgR013_g147"/>
</dbReference>